<dbReference type="OrthoDB" id="5421589at2"/>
<dbReference type="AlphaFoldDB" id="A0A5K7Z2U1"/>
<protein>
    <recommendedName>
        <fullName evidence="1">DUF6794 domain-containing protein</fullName>
    </recommendedName>
</protein>
<evidence type="ECO:0000313" key="3">
    <source>
        <dbReference type="Proteomes" id="UP000427906"/>
    </source>
</evidence>
<keyword evidence="3" id="KW-1185">Reference proteome</keyword>
<dbReference type="Proteomes" id="UP000427906">
    <property type="component" value="Chromosome"/>
</dbReference>
<dbReference type="RefSeq" id="WP_155318865.1">
    <property type="nucleotide sequence ID" value="NZ_AP021874.1"/>
</dbReference>
<dbReference type="Pfam" id="PF20594">
    <property type="entry name" value="DUF6794"/>
    <property type="match status" value="1"/>
</dbReference>
<evidence type="ECO:0000259" key="1">
    <source>
        <dbReference type="Pfam" id="PF20594"/>
    </source>
</evidence>
<accession>A0A5K7Z2U1</accession>
<organism evidence="2 3">
    <name type="scientific">Desulfosarcina alkanivorans</name>
    <dbReference type="NCBI Taxonomy" id="571177"/>
    <lineage>
        <taxon>Bacteria</taxon>
        <taxon>Pseudomonadati</taxon>
        <taxon>Thermodesulfobacteriota</taxon>
        <taxon>Desulfobacteria</taxon>
        <taxon>Desulfobacterales</taxon>
        <taxon>Desulfosarcinaceae</taxon>
        <taxon>Desulfosarcina</taxon>
    </lineage>
</organism>
<name>A0A5K7Z2U1_9BACT</name>
<proteinExistence type="predicted"/>
<sequence length="105" mass="11844">MIPKSIGIELPLTIDEAVTTILNDLPLLDRTRLSAMGSDELYLIDREIGSQIAKDFRLWNGNDILLSDCLVAAQKFDEPTDPTFVIIHAVWQKLQDTHVLRLVKS</sequence>
<dbReference type="InterPro" id="IPR046744">
    <property type="entry name" value="DUF6794"/>
</dbReference>
<reference evidence="2 3" key="1">
    <citation type="submission" date="2019-11" db="EMBL/GenBank/DDBJ databases">
        <title>Comparative genomics of hydrocarbon-degrading Desulfosarcina strains.</title>
        <authorList>
            <person name="Watanabe M."/>
            <person name="Kojima H."/>
            <person name="Fukui M."/>
        </authorList>
    </citation>
    <scope>NUCLEOTIDE SEQUENCE [LARGE SCALE GENOMIC DNA]</scope>
    <source>
        <strain evidence="2 3">PL12</strain>
    </source>
</reference>
<evidence type="ECO:0000313" key="2">
    <source>
        <dbReference type="EMBL" id="BBO70967.1"/>
    </source>
</evidence>
<dbReference type="EMBL" id="AP021874">
    <property type="protein sequence ID" value="BBO70967.1"/>
    <property type="molecule type" value="Genomic_DNA"/>
</dbReference>
<dbReference type="KEGG" id="dalk:DSCA_48970"/>
<gene>
    <name evidence="2" type="ORF">DSCA_48970</name>
</gene>
<feature type="domain" description="DUF6794" evidence="1">
    <location>
        <begin position="11"/>
        <end position="94"/>
    </location>
</feature>